<keyword evidence="3 5" id="KW-1015">Disulfide bond</keyword>
<evidence type="ECO:0000256" key="4">
    <source>
        <dbReference type="PIRSR" id="PIRSR601820-1"/>
    </source>
</evidence>
<dbReference type="CDD" id="cd03577">
    <property type="entry name" value="NTR_TIMP_like"/>
    <property type="match status" value="1"/>
</dbReference>
<evidence type="ECO:0000259" key="6">
    <source>
        <dbReference type="PROSITE" id="PS50189"/>
    </source>
</evidence>
<evidence type="ECO:0000256" key="5">
    <source>
        <dbReference type="PIRSR" id="PIRSR601820-3"/>
    </source>
</evidence>
<dbReference type="Gene3D" id="2.40.50.120">
    <property type="match status" value="1"/>
</dbReference>
<protein>
    <submittedName>
        <fullName evidence="7">Metalloproteinase inhibitor tag-225</fullName>
    </submittedName>
</protein>
<dbReference type="AlphaFoldDB" id="F1LDX2"/>
<feature type="disulfide bond" evidence="5">
    <location>
        <begin position="36"/>
        <end position="137"/>
    </location>
</feature>
<feature type="disulfide bond" evidence="5">
    <location>
        <begin position="34"/>
        <end position="111"/>
    </location>
</feature>
<proteinExistence type="evidence at transcript level"/>
<keyword evidence="4" id="KW-0479">Metal-binding</keyword>
<dbReference type="GO" id="GO:0051045">
    <property type="term" value="P:negative regulation of membrane protein ectodomain proteolysis"/>
    <property type="evidence" value="ECO:0007669"/>
    <property type="project" value="TreeGrafter"/>
</dbReference>
<dbReference type="GO" id="GO:0005615">
    <property type="term" value="C:extracellular space"/>
    <property type="evidence" value="ECO:0007669"/>
    <property type="project" value="TreeGrafter"/>
</dbReference>
<dbReference type="GO" id="GO:0031012">
    <property type="term" value="C:extracellular matrix"/>
    <property type="evidence" value="ECO:0007669"/>
    <property type="project" value="TreeGrafter"/>
</dbReference>
<evidence type="ECO:0000256" key="1">
    <source>
        <dbReference type="ARBA" id="ARBA00004613"/>
    </source>
</evidence>
<dbReference type="InterPro" id="IPR008993">
    <property type="entry name" value="TIMP-like_OB-fold"/>
</dbReference>
<dbReference type="InterPro" id="IPR001820">
    <property type="entry name" value="TIMP"/>
</dbReference>
<feature type="domain" description="NTR" evidence="6">
    <location>
        <begin position="34"/>
        <end position="175"/>
    </location>
</feature>
<evidence type="ECO:0000256" key="2">
    <source>
        <dbReference type="ARBA" id="ARBA00022525"/>
    </source>
</evidence>
<accession>F1LDX2</accession>
<name>F1LDX2_ASCSU</name>
<dbReference type="GO" id="GO:0046872">
    <property type="term" value="F:metal ion binding"/>
    <property type="evidence" value="ECO:0007669"/>
    <property type="project" value="UniProtKB-KW"/>
</dbReference>
<dbReference type="InterPro" id="IPR001134">
    <property type="entry name" value="Netrin_domain"/>
</dbReference>
<sequence length="185" mass="20685">MTLYNFTPSEMQITKLQLVFIVIECLFFAATYGCTCQSQTPLQSYCRADWVSHLRVKFRVTKQPMPNNPLRKGFTNIRYGAHHIRVYKVPPQFANSTLPTEIFTPSEAAACGLVLEAGKEYLLAGRVRNGTLTTALCGQIAGNHPGTSSFESILEWTMVSERLQQWLEKDNSAHCPEILGAQVPS</sequence>
<dbReference type="FunFam" id="2.40.50.120:FF:000024">
    <property type="entry name" value="Putative metalloproteinase inhibitor tag-225"/>
    <property type="match status" value="1"/>
</dbReference>
<reference evidence="7" key="1">
    <citation type="journal article" date="2011" name="Genome Res.">
        <title>Deep small RNA sequencing from the nematode Ascaris reveals conservation, functional diversification, and novel developmental profiles.</title>
        <authorList>
            <person name="Wang J."/>
            <person name="Czech B."/>
            <person name="Crunk A."/>
            <person name="Wallace A."/>
            <person name="Mitreva M."/>
            <person name="Hannon G.J."/>
            <person name="Davis R.E."/>
        </authorList>
    </citation>
    <scope>NUCLEOTIDE SEQUENCE</scope>
</reference>
<dbReference type="GO" id="GO:0008191">
    <property type="term" value="F:metalloendopeptidase inhibitor activity"/>
    <property type="evidence" value="ECO:0007669"/>
    <property type="project" value="InterPro"/>
</dbReference>
<feature type="binding site" evidence="4">
    <location>
        <position position="34"/>
    </location>
    <ligand>
        <name>Zn(2+)</name>
        <dbReference type="ChEBI" id="CHEBI:29105"/>
        <note>ligand shared with metalloproteinase partner</note>
    </ligand>
</feature>
<evidence type="ECO:0000313" key="7">
    <source>
        <dbReference type="EMBL" id="ADY48326.1"/>
    </source>
</evidence>
<dbReference type="GO" id="GO:0002020">
    <property type="term" value="F:protease binding"/>
    <property type="evidence" value="ECO:0007669"/>
    <property type="project" value="TreeGrafter"/>
</dbReference>
<dbReference type="EMBL" id="JI179688">
    <property type="protein sequence ID" value="ADY48326.1"/>
    <property type="molecule type" value="mRNA"/>
</dbReference>
<dbReference type="PANTHER" id="PTHR11844">
    <property type="entry name" value="METALLOPROTEASE INHIBITOR"/>
    <property type="match status" value="1"/>
</dbReference>
<dbReference type="PANTHER" id="PTHR11844:SF29">
    <property type="entry name" value="METALLOPROTEINASE INHIBITOR TAG-225-RELATED"/>
    <property type="match status" value="1"/>
</dbReference>
<keyword evidence="2" id="KW-0964">Secreted</keyword>
<evidence type="ECO:0000256" key="3">
    <source>
        <dbReference type="ARBA" id="ARBA00023157"/>
    </source>
</evidence>
<keyword evidence="4" id="KW-0862">Zinc</keyword>
<dbReference type="Pfam" id="PF00965">
    <property type="entry name" value="TIMP"/>
    <property type="match status" value="1"/>
</dbReference>
<dbReference type="SUPFAM" id="SSF50242">
    <property type="entry name" value="TIMP-like"/>
    <property type="match status" value="1"/>
</dbReference>
<dbReference type="PROSITE" id="PS50189">
    <property type="entry name" value="NTR"/>
    <property type="match status" value="1"/>
</dbReference>
<dbReference type="SMART" id="SM00206">
    <property type="entry name" value="NTR"/>
    <property type="match status" value="1"/>
</dbReference>
<organism evidence="7">
    <name type="scientific">Ascaris suum</name>
    <name type="common">Pig roundworm</name>
    <name type="synonym">Ascaris lumbricoides</name>
    <dbReference type="NCBI Taxonomy" id="6253"/>
    <lineage>
        <taxon>Eukaryota</taxon>
        <taxon>Metazoa</taxon>
        <taxon>Ecdysozoa</taxon>
        <taxon>Nematoda</taxon>
        <taxon>Chromadorea</taxon>
        <taxon>Rhabditida</taxon>
        <taxon>Spirurina</taxon>
        <taxon>Ascaridomorpha</taxon>
        <taxon>Ascaridoidea</taxon>
        <taxon>Ascarididae</taxon>
        <taxon>Ascaris</taxon>
    </lineage>
</organism>
<comment type="subcellular location">
    <subcellularLocation>
        <location evidence="1">Secreted</location>
    </subcellularLocation>
</comment>